<name>A0A1E4R0D5_9BACI</name>
<dbReference type="InterPro" id="IPR009057">
    <property type="entry name" value="Homeodomain-like_sf"/>
</dbReference>
<dbReference type="GO" id="GO:0003677">
    <property type="term" value="F:DNA binding"/>
    <property type="evidence" value="ECO:0007669"/>
    <property type="project" value="UniProtKB-UniRule"/>
</dbReference>
<dbReference type="RefSeq" id="WP_069483021.1">
    <property type="nucleotide sequence ID" value="NZ_CP130331.1"/>
</dbReference>
<dbReference type="SUPFAM" id="SSF48498">
    <property type="entry name" value="Tetracyclin repressor-like, C-terminal domain"/>
    <property type="match status" value="1"/>
</dbReference>
<organism evidence="6 7">
    <name type="scientific">Lysinibacillus fusiformis</name>
    <dbReference type="NCBI Taxonomy" id="28031"/>
    <lineage>
        <taxon>Bacteria</taxon>
        <taxon>Bacillati</taxon>
        <taxon>Bacillota</taxon>
        <taxon>Bacilli</taxon>
        <taxon>Bacillales</taxon>
        <taxon>Bacillaceae</taxon>
        <taxon>Lysinibacillus</taxon>
    </lineage>
</organism>
<evidence type="ECO:0000256" key="1">
    <source>
        <dbReference type="ARBA" id="ARBA00023015"/>
    </source>
</evidence>
<feature type="domain" description="HTH tetR-type" evidence="5">
    <location>
        <begin position="5"/>
        <end position="65"/>
    </location>
</feature>
<dbReference type="InterPro" id="IPR001647">
    <property type="entry name" value="HTH_TetR"/>
</dbReference>
<keyword evidence="1" id="KW-0805">Transcription regulation</keyword>
<evidence type="ECO:0000313" key="7">
    <source>
        <dbReference type="Proteomes" id="UP000094784"/>
    </source>
</evidence>
<evidence type="ECO:0000256" key="3">
    <source>
        <dbReference type="ARBA" id="ARBA00023163"/>
    </source>
</evidence>
<evidence type="ECO:0000256" key="4">
    <source>
        <dbReference type="PROSITE-ProRule" id="PRU00335"/>
    </source>
</evidence>
<sequence length="201" mass="22780">MNKEDQIRDLIIQTSLSLFNKKGYNQTSIQDIMTATALPKGAIYRRFENKNDIALASFTYSMKIIWDHYFEAIKSKITATDKIIAMFEVYQDAVHTPPVDGGCPLLNTAIESDDGFPELHELAANAHKETLLFLQSIIEEGIRAKEFSQHINAYSLASFLFSTLEGAVMSSRLALNNDHMNHSIEQITYLLQQYSPKNQEV</sequence>
<dbReference type="InterPro" id="IPR036271">
    <property type="entry name" value="Tet_transcr_reg_TetR-rel_C_sf"/>
</dbReference>
<evidence type="ECO:0000259" key="5">
    <source>
        <dbReference type="PROSITE" id="PS50977"/>
    </source>
</evidence>
<accession>A0A1E4R0D5</accession>
<keyword evidence="2 4" id="KW-0238">DNA-binding</keyword>
<dbReference type="SUPFAM" id="SSF46689">
    <property type="entry name" value="Homeodomain-like"/>
    <property type="match status" value="1"/>
</dbReference>
<reference evidence="6 7" key="1">
    <citation type="submission" date="2016-09" db="EMBL/GenBank/DDBJ databases">
        <title>Draft genome sequence of the soil isolate, Lysinibacillus fusiformis M5, a potential hypoxanthine producer.</title>
        <authorList>
            <person name="Gallegos-Monterrosa R."/>
            <person name="Maroti G."/>
            <person name="Balint B."/>
            <person name="Kovacs A.T."/>
        </authorList>
    </citation>
    <scope>NUCLEOTIDE SEQUENCE [LARGE SCALE GENOMIC DNA]</scope>
    <source>
        <strain evidence="6 7">M5</strain>
    </source>
</reference>
<feature type="DNA-binding region" description="H-T-H motif" evidence="4">
    <location>
        <begin position="28"/>
        <end position="47"/>
    </location>
</feature>
<comment type="caution">
    <text evidence="6">The sequence shown here is derived from an EMBL/GenBank/DDBJ whole genome shotgun (WGS) entry which is preliminary data.</text>
</comment>
<dbReference type="PROSITE" id="PS50977">
    <property type="entry name" value="HTH_TETR_2"/>
    <property type="match status" value="1"/>
</dbReference>
<dbReference type="InterPro" id="IPR011075">
    <property type="entry name" value="TetR_C"/>
</dbReference>
<dbReference type="PRINTS" id="PR00455">
    <property type="entry name" value="HTHTETR"/>
</dbReference>
<dbReference type="EMBL" id="MECQ01000002">
    <property type="protein sequence ID" value="ODV53920.1"/>
    <property type="molecule type" value="Genomic_DNA"/>
</dbReference>
<dbReference type="PANTHER" id="PTHR47506:SF3">
    <property type="entry name" value="HTH-TYPE TRANSCRIPTIONAL REGULATOR LMRA"/>
    <property type="match status" value="1"/>
</dbReference>
<dbReference type="Pfam" id="PF16925">
    <property type="entry name" value="TetR_C_13"/>
    <property type="match status" value="1"/>
</dbReference>
<protein>
    <submittedName>
        <fullName evidence="6">TetR family transcriptional regulator</fullName>
    </submittedName>
</protein>
<keyword evidence="3" id="KW-0804">Transcription</keyword>
<evidence type="ECO:0000313" key="6">
    <source>
        <dbReference type="EMBL" id="ODV53920.1"/>
    </source>
</evidence>
<evidence type="ECO:0000256" key="2">
    <source>
        <dbReference type="ARBA" id="ARBA00023125"/>
    </source>
</evidence>
<dbReference type="OrthoDB" id="9814200at2"/>
<proteinExistence type="predicted"/>
<dbReference type="Proteomes" id="UP000094784">
    <property type="component" value="Unassembled WGS sequence"/>
</dbReference>
<gene>
    <name evidence="6" type="ORF">BG258_17705</name>
</gene>
<dbReference type="AlphaFoldDB" id="A0A1E4R0D5"/>
<dbReference type="Gene3D" id="1.10.357.10">
    <property type="entry name" value="Tetracycline Repressor, domain 2"/>
    <property type="match status" value="1"/>
</dbReference>
<dbReference type="PANTHER" id="PTHR47506">
    <property type="entry name" value="TRANSCRIPTIONAL REGULATORY PROTEIN"/>
    <property type="match status" value="1"/>
</dbReference>
<dbReference type="Pfam" id="PF00440">
    <property type="entry name" value="TetR_N"/>
    <property type="match status" value="1"/>
</dbReference>